<accession>A0A9W2YGK2</accession>
<organism evidence="5 9">
    <name type="scientific">Biomphalaria glabrata</name>
    <name type="common">Bloodfluke planorb</name>
    <name type="synonym">Freshwater snail</name>
    <dbReference type="NCBI Taxonomy" id="6526"/>
    <lineage>
        <taxon>Eukaryota</taxon>
        <taxon>Metazoa</taxon>
        <taxon>Spiralia</taxon>
        <taxon>Lophotrochozoa</taxon>
        <taxon>Mollusca</taxon>
        <taxon>Gastropoda</taxon>
        <taxon>Heterobranchia</taxon>
        <taxon>Euthyneura</taxon>
        <taxon>Panpulmonata</taxon>
        <taxon>Hygrophila</taxon>
        <taxon>Lymnaeoidea</taxon>
        <taxon>Planorbidae</taxon>
        <taxon>Biomphalaria</taxon>
    </lineage>
</organism>
<dbReference type="SUPFAM" id="SSF48452">
    <property type="entry name" value="TPR-like"/>
    <property type="match status" value="6"/>
</dbReference>
<feature type="repeat" description="TPR" evidence="1">
    <location>
        <begin position="686"/>
        <end position="719"/>
    </location>
</feature>
<feature type="region of interest" description="Disordered" evidence="2">
    <location>
        <begin position="2074"/>
        <end position="2136"/>
    </location>
</feature>
<feature type="region of interest" description="Disordered" evidence="2">
    <location>
        <begin position="2607"/>
        <end position="2656"/>
    </location>
</feature>
<dbReference type="RefSeq" id="XP_055861968.1">
    <property type="nucleotide sequence ID" value="XM_056005993.1"/>
</dbReference>
<feature type="region of interest" description="Disordered" evidence="2">
    <location>
        <begin position="2582"/>
        <end position="2601"/>
    </location>
</feature>
<evidence type="ECO:0000313" key="8">
    <source>
        <dbReference type="RefSeq" id="XP_055861965.1"/>
    </source>
</evidence>
<sequence>MASKGPKPKVENVSSTIPAPTPSPTSQAIYLQKLLESSEAVKAGNFRRAVQLYTEAIELDPENHILYTNRSAAHLKNGQIEKSLEDARKARTICPKWGKAYLREGVALQELSRHGDALAAFASGLAQEPGNGQLLDSLVEAALNSPLKEKLEPTFQQLEKFGLKTSPFVIIAVVGQELVATGHYGAAMTILEAALKVGTCSLKLRGSVFSALSSALWGLGNLDKAIYYMQQDLAVAKTLGDQEGECRAYGNLGSACFTKGHYKESLAKHRFQLVLAMKLKNRSVAASALGSLGHVYTAIGDYPNALASHKQCVLLLKQSREYLAEAREIGNVGAVYLAMGNFENAVECHQEHLKIARSMKSSIEEARAYSNLGSAYHYKRDYHKAMMFHKEVLRIAEQDKNKTLEARAYAGLGHAARCCGDVLAAKTYHEKQLDNALQIKDKVAEGRACSNLGIIFHQLEEYEAALKLHKVHLKIAMALHDRASQGRAYGNIGNAYSALGKHELAVSQHKQELSISSEVNDRHSEGATHGNLAVAYQALGKTEKALHHYLLHLSISRELKDLPSEARALCNLGNFHCARGNHSSAVSFYEQFLSLSKDLNDSEGESKACFNLGYVHFNLGNFNEAVKYYEMDLSFARDRKDRLALARAYCNLGLAHKSLMRFDDALECQKKCLRLMDALENTPGKLRALGNIGDLMLKVGDINEAIKIYQQQLTLAKQCENPDLLATAYGALGSAHRMLGQFDKSLGYHTQELTIRQEISDLRGECRAHGNVGNVHMSLGNFMTAFKCYQEMLERSRELKDHRLEGQACGNLGITKMNMGQYEEAIGLLEEQLAMLEQNYGPTTLQDKGKAFGNLGDCYEALGDYEEAVKWHEQCLIIAQQTNSLTDQDRAYRGLGNAHKAIGNLQQALVCFEKRLFVAHQTNSASAKASAYGELGCLHSLLGNLEQAIACLEHQLSLSQEMGDATCQGDAACGLGGVYQQMGKYNTALTYHQMDLRIAEETNNTACQCRAYGNLGLSYESLGNLEEAVRHQEQHLSIAAQMNDGVAKTLAFSSLGRVHHALGHYPQAVQYLQQGLQIAEQLRRREDEAKIRHRLGLALWAAGDLDQCQQQLHRAADLFEMIRRESQCSSEYRLSLFDLQTACYQTLQRVLVSLNRQDEALVVAERACTRAFIDLLLERQAGSAGLFNGTTMDLTPISIDHITSTVSKQSSIVLCFSIAAGHLYSWLLTPKKGIVKFHCTRLCDFDSDSEVMDTHSLISISGLSLLDQCVGQVRECMGIESHITTTSTGHRSSTILAGQEYSDTDSEADDVFQLQLEELGDKLNADSDRTGFLAMLNRSHNLNASSYSLGSVFSTGRASISSNVLNSFGGSMRSMGLTSLGSGSLRSIGRKIGARSKFGSGKSPLALLYQLLIEPMEAVIAEVKEAESIQSSGSGHGTSDPIDLVLVLQGDLYLIPFLMLRREQADHFLFEKFTTIIVPSISALQNAQNDMKGRPLVHSSGALVVGNPRLTPAICQHWHLQEIPGAEFEARILGELLTCSPLIGAEATKGAVLHQIEQVEVIHFATHISWKLSSVVLSPGEFLSSPSQHFPMMDSDDSASDIGTMGGPSLSEYLLTAADILNLKLRAKLVVLNSGYTDDRAGRINTDGVVGLTRALLSAGAQCVLFSLWPVPDTASKLLMKTLYTALLDGVRVTKALALAVKTVQTTAQFSHPSNWGGWVLVGSDINLSSKVALMGHALGQIVAAHSTCRQTLKVLLHLVEKSLQRIQQGCKNSMFTTQQSIENKVGQVAGWKDLLQAVGFRFEPSTGGLPPAVFFPQSDPSDRLTQASASLQAFLGLPTNSVNAMSKFVNNFDVGEALINVLREILSKLSAKESGIDVMVDVNLWGVSGCHEFLASLGLDLVDVGRDNVTLRLSKQSIRRHLQFALQALVSVFDTQEAPHTLHLDSSSSMESLSSNQSAPSSSTFSKSSVTPPLSPYSKGKRSLFNPAEMEKVKNSHRSSLMLQGSLSGRQVDGSLSRSSASDFSTPSASPHSPRSPVLDPSIQLLHQAKIRTMYGTGVPSNEKVQEPAATALPVPGDINTQNNSRLSAPVGSIAPEDQESKSTSGFGSYSDSDSRTTHLGSDQNNFSGRLFNHSSRSVRSNVSSGVSENMTKSVKFADNLVSQEISFDPQNDPLNTLDYHHGEIESAVTEFHHTGEPSGTSLPNTTQLRQQFEQLNLQESSLFQKKALNSMQPAVNTKLDPGNSIGNSMSGDRDTENIAMKVLADVASQRVAVENMQRHSLFQSQQASRRLALERSNYPVPALRKQPPLPQPRTSSFSASSDTSDTESVSTGFHSLRSAGGSTSSSRNTSKFPAATKSGITPHSRSANISYSNSSDIFPLRKTPAQSSKSAYSALFPNGGPNSTSPNLFQGSQLKTAPSSAFSSTRLSQIVTGQGNVGSGENSISSDNSEGAESIMQSSVSSGYHSENSGLKGQGHLKTVPPPSHVNQDKGQYTQEFVNRTPSFTYSSGSSSPFSRASNDETGNEADQPALSPLSNVLFPNQVPKHNPRPVSIRKSAPVHGQPSKPLTPPAVPLIKTNALQSRPDSSNSVSSQYSTSSSNLSAIYRPFGTRESPKVKDQRSSLSGSLERGYHPSGPPPPYTKPKNSNLQGTDPASALQHRHEPFKHPNHSYTFSQNSPANHLSNIEVSSTDLNTNWDSENGDAEYKTKLAAAQMSMYNSQFKKPGHSSESDASTKASFKSYLSGSARNTTNFISKPLKSFGDVNLNSSSAASTKTTDIDLSLQLEPPNSRSINNNPKRNMPPNFVLHSSRC</sequence>
<feature type="region of interest" description="Disordered" evidence="2">
    <location>
        <begin position="1"/>
        <end position="24"/>
    </location>
</feature>
<feature type="repeat" description="TPR" evidence="1">
    <location>
        <begin position="326"/>
        <end position="359"/>
    </location>
</feature>
<feature type="compositionally biased region" description="Low complexity" evidence="2">
    <location>
        <begin position="2588"/>
        <end position="2601"/>
    </location>
</feature>
<feature type="compositionally biased region" description="Polar residues" evidence="2">
    <location>
        <begin position="2788"/>
        <end position="2799"/>
    </location>
</feature>
<feature type="repeat" description="TPR" evidence="1">
    <location>
        <begin position="566"/>
        <end position="599"/>
    </location>
</feature>
<feature type="region of interest" description="Disordered" evidence="2">
    <location>
        <begin position="2236"/>
        <end position="2255"/>
    </location>
</feature>
<dbReference type="RefSeq" id="XP_055861970.1">
    <property type="nucleotide sequence ID" value="XM_056005995.1"/>
</dbReference>
<feature type="compositionally biased region" description="Polar residues" evidence="2">
    <location>
        <begin position="2103"/>
        <end position="2129"/>
    </location>
</feature>
<dbReference type="Proteomes" id="UP001165740">
    <property type="component" value="Chromosome 12"/>
</dbReference>
<dbReference type="InterPro" id="IPR011990">
    <property type="entry name" value="TPR-like_helical_dom_sf"/>
</dbReference>
<dbReference type="Gene3D" id="1.25.40.10">
    <property type="entry name" value="Tetratricopeptide repeat domain"/>
    <property type="match status" value="6"/>
</dbReference>
<dbReference type="Pfam" id="PF13432">
    <property type="entry name" value="TPR_16"/>
    <property type="match status" value="1"/>
</dbReference>
<feature type="repeat" description="TPR" evidence="1">
    <location>
        <begin position="606"/>
        <end position="639"/>
    </location>
</feature>
<protein>
    <submittedName>
        <fullName evidence="6 7">Tetratricopeptide repeat protein 28-like isoform X1</fullName>
    </submittedName>
</protein>
<dbReference type="PANTHER" id="PTHR10098:SF108">
    <property type="entry name" value="TETRATRICOPEPTIDE REPEAT PROTEIN 28"/>
    <property type="match status" value="1"/>
</dbReference>
<dbReference type="OrthoDB" id="626167at2759"/>
<dbReference type="RefSeq" id="XP_055861962.1">
    <property type="nucleotide sequence ID" value="XM_056005987.1"/>
</dbReference>
<evidence type="ECO:0000259" key="4">
    <source>
        <dbReference type="Pfam" id="PF26117"/>
    </source>
</evidence>
<feature type="repeat" description="TPR" evidence="1">
    <location>
        <begin position="30"/>
        <end position="63"/>
    </location>
</feature>
<feature type="compositionally biased region" description="Polar residues" evidence="2">
    <location>
        <begin position="2402"/>
        <end position="2418"/>
    </location>
</feature>
<dbReference type="FunFam" id="1.25.40.10:FF:001539">
    <property type="entry name" value="AGAP002648-PA"/>
    <property type="match status" value="1"/>
</dbReference>
<dbReference type="GeneID" id="106056144"/>
<dbReference type="RefSeq" id="XP_055861969.1">
    <property type="nucleotide sequence ID" value="XM_056005994.1"/>
</dbReference>
<feature type="region of interest" description="Disordered" evidence="2">
    <location>
        <begin position="2770"/>
        <end position="2813"/>
    </location>
</feature>
<dbReference type="PROSITE" id="PS50005">
    <property type="entry name" value="TPR"/>
    <property type="match status" value="8"/>
</dbReference>
<feature type="region of interest" description="Disordered" evidence="2">
    <location>
        <begin position="2504"/>
        <end position="2574"/>
    </location>
</feature>
<gene>
    <name evidence="6 7 8 9 10 11 12 13" type="primary">LOC106056144</name>
</gene>
<dbReference type="Pfam" id="PF12770">
    <property type="entry name" value="CHAT"/>
    <property type="match status" value="1"/>
</dbReference>
<evidence type="ECO:0000259" key="3">
    <source>
        <dbReference type="Pfam" id="PF12770"/>
    </source>
</evidence>
<keyword evidence="5" id="KW-1185">Reference proteome</keyword>
<feature type="compositionally biased region" description="Low complexity" evidence="2">
    <location>
        <begin position="2504"/>
        <end position="2519"/>
    </location>
</feature>
<dbReference type="PANTHER" id="PTHR10098">
    <property type="entry name" value="RAPSYN-RELATED"/>
    <property type="match status" value="1"/>
</dbReference>
<proteinExistence type="predicted"/>
<evidence type="ECO:0000313" key="10">
    <source>
        <dbReference type="RefSeq" id="XP_055861967.1"/>
    </source>
</evidence>
<feature type="region of interest" description="Disordered" evidence="2">
    <location>
        <begin position="2434"/>
        <end position="2491"/>
    </location>
</feature>
<dbReference type="Pfam" id="PF13424">
    <property type="entry name" value="TPR_12"/>
    <property type="match status" value="7"/>
</dbReference>
<dbReference type="Pfam" id="PF13176">
    <property type="entry name" value="TPR_7"/>
    <property type="match status" value="2"/>
</dbReference>
<dbReference type="FunFam" id="1.25.40.10:FF:001590">
    <property type="entry name" value="Rapsynoid, putative"/>
    <property type="match status" value="1"/>
</dbReference>
<dbReference type="FunFam" id="1.25.40.10:FF:000040">
    <property type="entry name" value="Tetratricopeptide repeat domain 28"/>
    <property type="match status" value="1"/>
</dbReference>
<name>A0A9W2YGK2_BIOGL</name>
<evidence type="ECO:0000256" key="2">
    <source>
        <dbReference type="SAM" id="MobiDB-lite"/>
    </source>
</evidence>
<feature type="region of interest" description="Disordered" evidence="2">
    <location>
        <begin position="2391"/>
        <end position="2418"/>
    </location>
</feature>
<feature type="domain" description="TTC28 C-terminal" evidence="4">
    <location>
        <begin position="1838"/>
        <end position="1939"/>
    </location>
</feature>
<feature type="compositionally biased region" description="Low complexity" evidence="2">
    <location>
        <begin position="2316"/>
        <end position="2352"/>
    </location>
</feature>
<feature type="region of interest" description="Disordered" evidence="2">
    <location>
        <begin position="2010"/>
        <end position="2040"/>
    </location>
</feature>
<dbReference type="RefSeq" id="XP_055861967.1">
    <property type="nucleotide sequence ID" value="XM_056005992.1"/>
</dbReference>
<feature type="repeat" description="TPR" evidence="1">
    <location>
        <begin position="849"/>
        <end position="882"/>
    </location>
</feature>
<feature type="compositionally biased region" description="Low complexity" evidence="2">
    <location>
        <begin position="1947"/>
        <end position="1970"/>
    </location>
</feature>
<dbReference type="RefSeq" id="XP_055861966.1">
    <property type="nucleotide sequence ID" value="XM_056005991.1"/>
</dbReference>
<dbReference type="Pfam" id="PF13181">
    <property type="entry name" value="TPR_8"/>
    <property type="match status" value="1"/>
</dbReference>
<evidence type="ECO:0000313" key="12">
    <source>
        <dbReference type="RefSeq" id="XP_055861969.1"/>
    </source>
</evidence>
<evidence type="ECO:0000313" key="5">
    <source>
        <dbReference type="Proteomes" id="UP001165740"/>
    </source>
</evidence>
<dbReference type="InterPro" id="IPR024983">
    <property type="entry name" value="CHAT_dom"/>
</dbReference>
<feature type="domain" description="CHAT" evidence="3">
    <location>
        <begin position="1404"/>
        <end position="1724"/>
    </location>
</feature>
<evidence type="ECO:0000313" key="6">
    <source>
        <dbReference type="RefSeq" id="XP_055861962.1"/>
    </source>
</evidence>
<evidence type="ECO:0000313" key="13">
    <source>
        <dbReference type="RefSeq" id="XP_055861970.1"/>
    </source>
</evidence>
<feature type="compositionally biased region" description="Polar residues" evidence="2">
    <location>
        <begin position="2434"/>
        <end position="2473"/>
    </location>
</feature>
<evidence type="ECO:0000313" key="7">
    <source>
        <dbReference type="RefSeq" id="XP_055861964.1"/>
    </source>
</evidence>
<evidence type="ECO:0000256" key="1">
    <source>
        <dbReference type="PROSITE-ProRule" id="PRU00339"/>
    </source>
</evidence>
<feature type="region of interest" description="Disordered" evidence="2">
    <location>
        <begin position="1945"/>
        <end position="1986"/>
    </location>
</feature>
<feature type="repeat" description="TPR" evidence="1">
    <location>
        <begin position="1049"/>
        <end position="1082"/>
    </location>
</feature>
<reference evidence="6 7" key="1">
    <citation type="submission" date="2025-04" db="UniProtKB">
        <authorList>
            <consortium name="RefSeq"/>
        </authorList>
    </citation>
    <scope>IDENTIFICATION</scope>
</reference>
<feature type="region of interest" description="Disordered" evidence="2">
    <location>
        <begin position="2303"/>
        <end position="2369"/>
    </location>
</feature>
<dbReference type="InterPro" id="IPR058900">
    <property type="entry name" value="TTC28_C"/>
</dbReference>
<dbReference type="OMA" id="LGCYPPQ"/>
<dbReference type="RefSeq" id="XP_055861965.1">
    <property type="nucleotide sequence ID" value="XM_056005990.1"/>
</dbReference>
<evidence type="ECO:0000313" key="9">
    <source>
        <dbReference type="RefSeq" id="XP_055861966.1"/>
    </source>
</evidence>
<dbReference type="RefSeq" id="XP_055861964.1">
    <property type="nucleotide sequence ID" value="XM_056005989.1"/>
</dbReference>
<dbReference type="SMART" id="SM00028">
    <property type="entry name" value="TPR"/>
    <property type="match status" value="26"/>
</dbReference>
<dbReference type="Pfam" id="PF26117">
    <property type="entry name" value="TTC28_C"/>
    <property type="match status" value="1"/>
</dbReference>
<dbReference type="InterPro" id="IPR019734">
    <property type="entry name" value="TPR_rpt"/>
</dbReference>
<keyword evidence="1" id="KW-0802">TPR repeat</keyword>
<feature type="compositionally biased region" description="Low complexity" evidence="2">
    <location>
        <begin position="2018"/>
        <end position="2032"/>
    </location>
</feature>
<feature type="repeat" description="TPR" evidence="1">
    <location>
        <begin position="366"/>
        <end position="399"/>
    </location>
</feature>
<evidence type="ECO:0000313" key="11">
    <source>
        <dbReference type="RefSeq" id="XP_055861968.1"/>
    </source>
</evidence>